<evidence type="ECO:0000313" key="3">
    <source>
        <dbReference type="EMBL" id="MTD95019.1"/>
    </source>
</evidence>
<organism evidence="3 4">
    <name type="scientific">Hyphomicrobium album</name>
    <dbReference type="NCBI Taxonomy" id="2665159"/>
    <lineage>
        <taxon>Bacteria</taxon>
        <taxon>Pseudomonadati</taxon>
        <taxon>Pseudomonadota</taxon>
        <taxon>Alphaproteobacteria</taxon>
        <taxon>Hyphomicrobiales</taxon>
        <taxon>Hyphomicrobiaceae</taxon>
        <taxon>Hyphomicrobium</taxon>
    </lineage>
</organism>
<feature type="transmembrane region" description="Helical" evidence="2">
    <location>
        <begin position="74"/>
        <end position="91"/>
    </location>
</feature>
<gene>
    <name evidence="3" type="ORF">GIW81_11820</name>
</gene>
<accession>A0A6I3KKN8</accession>
<protein>
    <submittedName>
        <fullName evidence="3">DUF2244 domain-containing protein</fullName>
    </submittedName>
</protein>
<proteinExistence type="predicted"/>
<evidence type="ECO:0000256" key="1">
    <source>
        <dbReference type="SAM" id="MobiDB-lite"/>
    </source>
</evidence>
<keyword evidence="4" id="KW-1185">Reference proteome</keyword>
<dbReference type="EMBL" id="WMBQ01000001">
    <property type="protein sequence ID" value="MTD95019.1"/>
    <property type="molecule type" value="Genomic_DNA"/>
</dbReference>
<dbReference type="RefSeq" id="WP_154739371.1">
    <property type="nucleotide sequence ID" value="NZ_WMBQ01000001.1"/>
</dbReference>
<dbReference type="InterPro" id="IPR016990">
    <property type="entry name" value="UCP032162_TM"/>
</dbReference>
<reference evidence="3 4" key="1">
    <citation type="submission" date="2019-11" db="EMBL/GenBank/DDBJ databases">
        <title>Identification of a novel strain.</title>
        <authorList>
            <person name="Xu Q."/>
            <person name="Wang G."/>
        </authorList>
    </citation>
    <scope>NUCLEOTIDE SEQUENCE [LARGE SCALE GENOMIC DNA]</scope>
    <source>
        <strain evidence="4">xq</strain>
    </source>
</reference>
<evidence type="ECO:0000313" key="4">
    <source>
        <dbReference type="Proteomes" id="UP000440694"/>
    </source>
</evidence>
<dbReference type="PIRSF" id="PIRSF032162">
    <property type="entry name" value="UCP032162_imp"/>
    <property type="match status" value="1"/>
</dbReference>
<evidence type="ECO:0000256" key="2">
    <source>
        <dbReference type="SAM" id="Phobius"/>
    </source>
</evidence>
<name>A0A6I3KKN8_9HYPH</name>
<feature type="region of interest" description="Disordered" evidence="1">
    <location>
        <begin position="1"/>
        <end position="26"/>
    </location>
</feature>
<feature type="transmembrane region" description="Helical" evidence="2">
    <location>
        <begin position="50"/>
        <end position="68"/>
    </location>
</feature>
<dbReference type="Pfam" id="PF10003">
    <property type="entry name" value="DUF2244"/>
    <property type="match status" value="1"/>
</dbReference>
<dbReference type="InterPro" id="IPR019253">
    <property type="entry name" value="DUF2244_TM"/>
</dbReference>
<comment type="caution">
    <text evidence="3">The sequence shown here is derived from an EMBL/GenBank/DDBJ whole genome shotgun (WGS) entry which is preliminary data.</text>
</comment>
<keyword evidence="2" id="KW-0472">Membrane</keyword>
<keyword evidence="2" id="KW-1133">Transmembrane helix</keyword>
<sequence length="189" mass="20869">MSENQEPKQAPIAPPPDSAAHDIASDAPSNAPRPFRVVLYPHRSLGPTGFLILMSAVGGVSFVTGMVFLMMGAWPVMGFFGLDAALVYVAFRLNYRSGRLYETVELTRETLTVTRVHPSGDRESFDFNPYWVRVRLAEGPQGRNDLRLTSHGREFAFGRFLTDDERREVSQVLAGALAQTRVGPDVKSA</sequence>
<keyword evidence="2" id="KW-0812">Transmembrane</keyword>
<dbReference type="Proteomes" id="UP000440694">
    <property type="component" value="Unassembled WGS sequence"/>
</dbReference>
<dbReference type="AlphaFoldDB" id="A0A6I3KKN8"/>